<feature type="compositionally biased region" description="Acidic residues" evidence="2">
    <location>
        <begin position="81"/>
        <end position="91"/>
    </location>
</feature>
<organism evidence="3 5">
    <name type="scientific">Yarrowia lipolytica</name>
    <name type="common">Candida lipolytica</name>
    <dbReference type="NCBI Taxonomy" id="4952"/>
    <lineage>
        <taxon>Eukaryota</taxon>
        <taxon>Fungi</taxon>
        <taxon>Dikarya</taxon>
        <taxon>Ascomycota</taxon>
        <taxon>Saccharomycotina</taxon>
        <taxon>Dipodascomycetes</taxon>
        <taxon>Dipodascales</taxon>
        <taxon>Dipodascales incertae sedis</taxon>
        <taxon>Yarrowia</taxon>
    </lineage>
</organism>
<gene>
    <name evidence="4" type="ORF">B0I71DRAFT_129042</name>
    <name evidence="3" type="ORF">YALI1_E14733g</name>
</gene>
<dbReference type="EMBL" id="KZ858962">
    <property type="protein sequence ID" value="RDW27464.1"/>
    <property type="molecule type" value="Genomic_DNA"/>
</dbReference>
<name>A0A1D8NI66_YARLL</name>
<dbReference type="KEGG" id="yli:2912804"/>
<reference evidence="3 5" key="1">
    <citation type="journal article" date="2016" name="PLoS ONE">
        <title>Sequence Assembly of Yarrowia lipolytica Strain W29/CLIB89 Shows Transposable Element Diversity.</title>
        <authorList>
            <person name="Magnan C."/>
            <person name="Yu J."/>
            <person name="Chang I."/>
            <person name="Jahn E."/>
            <person name="Kanomata Y."/>
            <person name="Wu J."/>
            <person name="Zeller M."/>
            <person name="Oakes M."/>
            <person name="Baldi P."/>
            <person name="Sandmeyer S."/>
        </authorList>
    </citation>
    <scope>NUCLEOTIDE SEQUENCE [LARGE SCALE GENOMIC DNA]</scope>
    <source>
        <strain evidence="3">CLIB89</strain>
        <strain evidence="5">CLIB89(W29)</strain>
    </source>
</reference>
<dbReference type="EMBL" id="CP017557">
    <property type="protein sequence ID" value="AOW05300.1"/>
    <property type="molecule type" value="Genomic_DNA"/>
</dbReference>
<dbReference type="RefSeq" id="XP_503840.1">
    <property type="nucleotide sequence ID" value="XM_503840.1"/>
</dbReference>
<protein>
    <submittedName>
        <fullName evidence="3">Uncharacterized protein</fullName>
    </submittedName>
</protein>
<dbReference type="AlphaFoldDB" id="A0A1D8NI66"/>
<accession>A0A1D8NI66</accession>
<feature type="region of interest" description="Disordered" evidence="2">
    <location>
        <begin position="66"/>
        <end position="104"/>
    </location>
</feature>
<feature type="coiled-coil region" evidence="1">
    <location>
        <begin position="152"/>
        <end position="193"/>
    </location>
</feature>
<dbReference type="VEuPathDB" id="FungiDB:YALI1_E14733g"/>
<evidence type="ECO:0000313" key="3">
    <source>
        <dbReference type="EMBL" id="AOW05300.1"/>
    </source>
</evidence>
<dbReference type="Proteomes" id="UP000182444">
    <property type="component" value="Chromosome 1E"/>
</dbReference>
<dbReference type="VEuPathDB" id="FungiDB:YALI0_E11935g"/>
<dbReference type="OrthoDB" id="4086977at2759"/>
<reference evidence="4 6" key="2">
    <citation type="submission" date="2018-07" db="EMBL/GenBank/DDBJ databases">
        <title>Draft Genome Assemblies for Five Robust Yarrowia lipolytica Strains Exhibiting High Lipid Production and Pentose Sugar Utilization and Sugar Alcohol Secretion from Undetoxified Lignocellulosic Biomass Hydrolysates.</title>
        <authorList>
            <consortium name="DOE Joint Genome Institute"/>
            <person name="Walker C."/>
            <person name="Ryu S."/>
            <person name="Na H."/>
            <person name="Zane M."/>
            <person name="LaButti K."/>
            <person name="Lipzen A."/>
            <person name="Haridas S."/>
            <person name="Barry K."/>
            <person name="Grigoriev I.V."/>
            <person name="Quarterman J."/>
            <person name="Slininger P."/>
            <person name="Dien B."/>
            <person name="Trinh C.T."/>
        </authorList>
    </citation>
    <scope>NUCLEOTIDE SEQUENCE [LARGE SCALE GENOMIC DNA]</scope>
    <source>
        <strain evidence="4 6">YB392</strain>
    </source>
</reference>
<evidence type="ECO:0000256" key="1">
    <source>
        <dbReference type="SAM" id="Coils"/>
    </source>
</evidence>
<evidence type="ECO:0000313" key="4">
    <source>
        <dbReference type="EMBL" id="RDW27464.1"/>
    </source>
</evidence>
<keyword evidence="1" id="KW-0175">Coiled coil</keyword>
<evidence type="ECO:0000256" key="2">
    <source>
        <dbReference type="SAM" id="MobiDB-lite"/>
    </source>
</evidence>
<proteinExistence type="predicted"/>
<dbReference type="GeneID" id="2912804"/>
<evidence type="ECO:0000313" key="5">
    <source>
        <dbReference type="Proteomes" id="UP000182444"/>
    </source>
</evidence>
<dbReference type="Proteomes" id="UP000256601">
    <property type="component" value="Unassembled WGS sequence"/>
</dbReference>
<evidence type="ECO:0000313" key="6">
    <source>
        <dbReference type="Proteomes" id="UP000256601"/>
    </source>
</evidence>
<sequence>MSRKAALARCVQKSYEWETRTDTTLSGVFGSEGQELDEFLDTVPDEYHSERTRPLLQKLTRQCEALKTAKPMPKKHGDDFGFSDEEEDEGGSAEATPLREDDPLTALQKRYVGLEKALRHIEGIDKEDVGTLSFLFAGKAVEDSINNNISLENALEKEAKQLRKSIRAERNLKQEHKKLTEMLQAKLRETRERSRKGPNYEKELLQAQLKEQSQLSGNDISSGLRFIKGTLARLIADSYLKKSTKITEGEYEDLVDIYGDRIKMLIDDLFYANLVADEESLAPDDEKRYIEYHKEDIPIVQFFLTSNFVVPYPKDGFKIKLKMQLEL</sequence>